<dbReference type="PANTHER" id="PTHR46203:SF1">
    <property type="entry name" value="MITOCHONDRIAL TRANSLATION RELEASE FACTOR IN RESCUE"/>
    <property type="match status" value="1"/>
</dbReference>
<evidence type="ECO:0000256" key="3">
    <source>
        <dbReference type="SAM" id="MobiDB-lite"/>
    </source>
</evidence>
<feature type="compositionally biased region" description="Basic residues" evidence="3">
    <location>
        <begin position="101"/>
        <end position="111"/>
    </location>
</feature>
<dbReference type="InterPro" id="IPR000352">
    <property type="entry name" value="Pep_chain_release_fac_I"/>
</dbReference>
<dbReference type="Pfam" id="PF00472">
    <property type="entry name" value="RF-1"/>
    <property type="match status" value="1"/>
</dbReference>
<dbReference type="InterPro" id="IPR052405">
    <property type="entry name" value="Mito_Transl_Release_Factor"/>
</dbReference>
<dbReference type="SUPFAM" id="SSF75620">
    <property type="entry name" value="Release factor"/>
    <property type="match status" value="1"/>
</dbReference>
<proteinExistence type="inferred from homology"/>
<evidence type="ECO:0000313" key="5">
    <source>
        <dbReference type="EMBL" id="RJP24418.1"/>
    </source>
</evidence>
<accession>A0A3A4NV49</accession>
<feature type="domain" description="Prokaryotic-type class I peptide chain release factors" evidence="4">
    <location>
        <begin position="21"/>
        <end position="130"/>
    </location>
</feature>
<dbReference type="EMBL" id="QZKU01000035">
    <property type="protein sequence ID" value="RJP24418.1"/>
    <property type="molecule type" value="Genomic_DNA"/>
</dbReference>
<dbReference type="GO" id="GO:0003747">
    <property type="term" value="F:translation release factor activity"/>
    <property type="evidence" value="ECO:0007669"/>
    <property type="project" value="InterPro"/>
</dbReference>
<organism evidence="5 6">
    <name type="scientific">Abyssobacteria bacterium (strain SURF_5)</name>
    <dbReference type="NCBI Taxonomy" id="2093360"/>
    <lineage>
        <taxon>Bacteria</taxon>
        <taxon>Pseudomonadati</taxon>
        <taxon>Candidatus Hydrogenedentota</taxon>
        <taxon>Candidatus Abyssobacteria</taxon>
    </lineage>
</organism>
<dbReference type="InterPro" id="IPR045853">
    <property type="entry name" value="Pep_chain_release_fac_I_sf"/>
</dbReference>
<dbReference type="AlphaFoldDB" id="A0A3A4NV49"/>
<gene>
    <name evidence="5" type="ORF">C4520_04100</name>
</gene>
<comment type="similarity">
    <text evidence="1">Belongs to the prokaryotic/mitochondrial release factor family.</text>
</comment>
<evidence type="ECO:0000313" key="6">
    <source>
        <dbReference type="Proteomes" id="UP000265882"/>
    </source>
</evidence>
<keyword evidence="2" id="KW-0809">Transit peptide</keyword>
<protein>
    <submittedName>
        <fullName evidence="5">Peptide chain release factor-like protein</fullName>
    </submittedName>
</protein>
<dbReference type="PANTHER" id="PTHR46203">
    <property type="entry name" value="PROBABLE PEPTIDE CHAIN RELEASE FACTOR C12ORF65"/>
    <property type="match status" value="1"/>
</dbReference>
<evidence type="ECO:0000259" key="4">
    <source>
        <dbReference type="Pfam" id="PF00472"/>
    </source>
</evidence>
<dbReference type="Proteomes" id="UP000265882">
    <property type="component" value="Unassembled WGS sequence"/>
</dbReference>
<feature type="compositionally biased region" description="Basic residues" evidence="3">
    <location>
        <begin position="119"/>
        <end position="130"/>
    </location>
</feature>
<comment type="caution">
    <text evidence="5">The sequence shown here is derived from an EMBL/GenBank/DDBJ whole genome shotgun (WGS) entry which is preliminary data.</text>
</comment>
<sequence>MIDFGVSGKKQSDLRDRMERLGIEEKDLVEKFIRSSGAGGQNVNKVATRVYLKHVPTGIEVKVQRERSQALNRFLARRLLADKIEKRMLGRISAEQQLREKIRRQKRKRSKRAQEKILAGKKRQAEKKKLRTEPELNE</sequence>
<reference evidence="5 6" key="1">
    <citation type="journal article" date="2017" name="ISME J.">
        <title>Energy and carbon metabolisms in a deep terrestrial subsurface fluid microbial community.</title>
        <authorList>
            <person name="Momper L."/>
            <person name="Jungbluth S.P."/>
            <person name="Lee M.D."/>
            <person name="Amend J.P."/>
        </authorList>
    </citation>
    <scope>NUCLEOTIDE SEQUENCE [LARGE SCALE GENOMIC DNA]</scope>
    <source>
        <strain evidence="5">SURF_5</strain>
    </source>
</reference>
<feature type="region of interest" description="Disordered" evidence="3">
    <location>
        <begin position="100"/>
        <end position="138"/>
    </location>
</feature>
<evidence type="ECO:0000256" key="1">
    <source>
        <dbReference type="ARBA" id="ARBA00010835"/>
    </source>
</evidence>
<evidence type="ECO:0000256" key="2">
    <source>
        <dbReference type="ARBA" id="ARBA00022946"/>
    </source>
</evidence>
<name>A0A3A4NV49_ABYX5</name>
<dbReference type="Gene3D" id="3.30.160.20">
    <property type="match status" value="1"/>
</dbReference>